<keyword evidence="3" id="KW-0862">Zinc</keyword>
<name>E3LGB7_CAERE</name>
<keyword evidence="1" id="KW-0479">Metal-binding</keyword>
<dbReference type="eggNOG" id="KOG1721">
    <property type="taxonomic scope" value="Eukaryota"/>
</dbReference>
<dbReference type="PROSITE" id="PS00028">
    <property type="entry name" value="ZINC_FINGER_C2H2_1"/>
    <property type="match status" value="3"/>
</dbReference>
<dbReference type="STRING" id="31234.E3LGB7"/>
<evidence type="ECO:0000313" key="6">
    <source>
        <dbReference type="Proteomes" id="UP000008281"/>
    </source>
</evidence>
<dbReference type="Gene3D" id="3.30.160.60">
    <property type="entry name" value="Classic Zinc Finger"/>
    <property type="match status" value="3"/>
</dbReference>
<dbReference type="PANTHER" id="PTHR23235">
    <property type="entry name" value="KRUEPPEL-LIKE TRANSCRIPTION FACTOR"/>
    <property type="match status" value="1"/>
</dbReference>
<dbReference type="HOGENOM" id="CLU_098774_0_0_1"/>
<dbReference type="Proteomes" id="UP000008281">
    <property type="component" value="Unassembled WGS sequence"/>
</dbReference>
<evidence type="ECO:0000313" key="5">
    <source>
        <dbReference type="EMBL" id="EFO86400.1"/>
    </source>
</evidence>
<dbReference type="GO" id="GO:0008270">
    <property type="term" value="F:zinc ion binding"/>
    <property type="evidence" value="ECO:0007669"/>
    <property type="project" value="UniProtKB-KW"/>
</dbReference>
<protein>
    <submittedName>
        <fullName evidence="5">CRE-SPTF-2 protein</fullName>
    </submittedName>
</protein>
<evidence type="ECO:0000256" key="1">
    <source>
        <dbReference type="ARBA" id="ARBA00022723"/>
    </source>
</evidence>
<dbReference type="OrthoDB" id="6365676at2759"/>
<feature type="region of interest" description="Disordered" evidence="4">
    <location>
        <begin position="1"/>
        <end position="110"/>
    </location>
</feature>
<reference evidence="5" key="1">
    <citation type="submission" date="2007-07" db="EMBL/GenBank/DDBJ databases">
        <title>PCAP assembly of the Caenorhabditis remanei genome.</title>
        <authorList>
            <consortium name="The Caenorhabditis remanei Sequencing Consortium"/>
            <person name="Wilson R.K."/>
        </authorList>
    </citation>
    <scope>NUCLEOTIDE SEQUENCE [LARGE SCALE GENOMIC DNA]</scope>
    <source>
        <strain evidence="5">PB4641</strain>
    </source>
</reference>
<organism evidence="6">
    <name type="scientific">Caenorhabditis remanei</name>
    <name type="common">Caenorhabditis vulgaris</name>
    <dbReference type="NCBI Taxonomy" id="31234"/>
    <lineage>
        <taxon>Eukaryota</taxon>
        <taxon>Metazoa</taxon>
        <taxon>Ecdysozoa</taxon>
        <taxon>Nematoda</taxon>
        <taxon>Chromadorea</taxon>
        <taxon>Rhabditida</taxon>
        <taxon>Rhabditina</taxon>
        <taxon>Rhabditomorpha</taxon>
        <taxon>Rhabditoidea</taxon>
        <taxon>Rhabditidae</taxon>
        <taxon>Peloderinae</taxon>
        <taxon>Caenorhabditis</taxon>
    </lineage>
</organism>
<keyword evidence="2" id="KW-0863">Zinc-finger</keyword>
<sequence length="246" mass="27684">MEREHTKAPGASPETPPPLIPTVTSGGKLRPLGKSRNPQEFFLRCSHSGAAEHRSVEREGPPRMTSITKFFRPWETRHPSISSGGYPSSISPPDSPASTSASSSSSHGHPFEMFLMIPTTTTSIPLEMSTNRRKCERCTCPNCKAIKHGDRGAQHSHLCSVPGCGKTYKKTSHLRAHMRKHTGDRPFVCDWIDCEKRFDRSDQLIRHKRTHTKEYRFACSMCARQFSRSDHLQQHLTSVHNIIVVD</sequence>
<dbReference type="AlphaFoldDB" id="E3LGB7"/>
<dbReference type="Pfam" id="PF00096">
    <property type="entry name" value="zf-C2H2"/>
    <property type="match status" value="3"/>
</dbReference>
<dbReference type="EMBL" id="DS268408">
    <property type="protein sequence ID" value="EFO86400.1"/>
    <property type="molecule type" value="Genomic_DNA"/>
</dbReference>
<evidence type="ECO:0000256" key="4">
    <source>
        <dbReference type="SAM" id="MobiDB-lite"/>
    </source>
</evidence>
<dbReference type="InterPro" id="IPR036236">
    <property type="entry name" value="Znf_C2H2_sf"/>
</dbReference>
<feature type="compositionally biased region" description="Basic and acidic residues" evidence="4">
    <location>
        <begin position="50"/>
        <end position="61"/>
    </location>
</feature>
<evidence type="ECO:0000256" key="3">
    <source>
        <dbReference type="ARBA" id="ARBA00022833"/>
    </source>
</evidence>
<gene>
    <name evidence="5" type="primary">Cre-sptf-2</name>
    <name evidence="5" type="ORF">CRE_01922</name>
</gene>
<accession>E3LGB7</accession>
<dbReference type="SUPFAM" id="SSF57667">
    <property type="entry name" value="beta-beta-alpha zinc fingers"/>
    <property type="match status" value="2"/>
</dbReference>
<dbReference type="InterPro" id="IPR013087">
    <property type="entry name" value="Znf_C2H2_type"/>
</dbReference>
<dbReference type="GO" id="GO:0000981">
    <property type="term" value="F:DNA-binding transcription factor activity, RNA polymerase II-specific"/>
    <property type="evidence" value="ECO:0007669"/>
    <property type="project" value="TreeGrafter"/>
</dbReference>
<dbReference type="PROSITE" id="PS50157">
    <property type="entry name" value="ZINC_FINGER_C2H2_2"/>
    <property type="match status" value="3"/>
</dbReference>
<dbReference type="SMART" id="SM00355">
    <property type="entry name" value="ZnF_C2H2"/>
    <property type="match status" value="3"/>
</dbReference>
<evidence type="ECO:0000256" key="2">
    <source>
        <dbReference type="ARBA" id="ARBA00022771"/>
    </source>
</evidence>
<dbReference type="OMA" id="THTKEYR"/>
<feature type="compositionally biased region" description="Low complexity" evidence="4">
    <location>
        <begin position="79"/>
        <end position="106"/>
    </location>
</feature>
<dbReference type="PANTHER" id="PTHR23235:SF168">
    <property type="entry name" value="SPECIFICITY PROTEIN TRANSCRIPTION FACTOR 2"/>
    <property type="match status" value="1"/>
</dbReference>
<dbReference type="GO" id="GO:0000978">
    <property type="term" value="F:RNA polymerase II cis-regulatory region sequence-specific DNA binding"/>
    <property type="evidence" value="ECO:0007669"/>
    <property type="project" value="TreeGrafter"/>
</dbReference>
<proteinExistence type="predicted"/>
<keyword evidence="6" id="KW-1185">Reference proteome</keyword>
<dbReference type="FunFam" id="3.30.160.60:FF:000007">
    <property type="entry name" value="Basic krueppel-like factor 3"/>
    <property type="match status" value="1"/>
</dbReference>